<feature type="signal peptide" evidence="2">
    <location>
        <begin position="1"/>
        <end position="30"/>
    </location>
</feature>
<evidence type="ECO:0000313" key="3">
    <source>
        <dbReference type="EMBL" id="KAH8032896.1"/>
    </source>
</evidence>
<dbReference type="Proteomes" id="UP000821866">
    <property type="component" value="Chromosome 2"/>
</dbReference>
<feature type="compositionally biased region" description="Basic and acidic residues" evidence="1">
    <location>
        <begin position="393"/>
        <end position="405"/>
    </location>
</feature>
<evidence type="ECO:0000256" key="1">
    <source>
        <dbReference type="SAM" id="MobiDB-lite"/>
    </source>
</evidence>
<feature type="compositionally biased region" description="Basic and acidic residues" evidence="1">
    <location>
        <begin position="188"/>
        <end position="197"/>
    </location>
</feature>
<feature type="region of interest" description="Disordered" evidence="1">
    <location>
        <begin position="182"/>
        <end position="203"/>
    </location>
</feature>
<proteinExistence type="predicted"/>
<feature type="compositionally biased region" description="Low complexity" evidence="1">
    <location>
        <begin position="62"/>
        <end position="71"/>
    </location>
</feature>
<accession>A0A9J6EFW0</accession>
<gene>
    <name evidence="3" type="ORF">HPB51_003472</name>
</gene>
<reference evidence="3" key="1">
    <citation type="journal article" date="2020" name="Cell">
        <title>Large-Scale Comparative Analyses of Tick Genomes Elucidate Their Genetic Diversity and Vector Capacities.</title>
        <authorList>
            <consortium name="Tick Genome and Microbiome Consortium (TIGMIC)"/>
            <person name="Jia N."/>
            <person name="Wang J."/>
            <person name="Shi W."/>
            <person name="Du L."/>
            <person name="Sun Y."/>
            <person name="Zhan W."/>
            <person name="Jiang J.F."/>
            <person name="Wang Q."/>
            <person name="Zhang B."/>
            <person name="Ji P."/>
            <person name="Bell-Sakyi L."/>
            <person name="Cui X.M."/>
            <person name="Yuan T.T."/>
            <person name="Jiang B.G."/>
            <person name="Yang W.F."/>
            <person name="Lam T.T."/>
            <person name="Chang Q.C."/>
            <person name="Ding S.J."/>
            <person name="Wang X.J."/>
            <person name="Zhu J.G."/>
            <person name="Ruan X.D."/>
            <person name="Zhao L."/>
            <person name="Wei J.T."/>
            <person name="Ye R.Z."/>
            <person name="Que T.C."/>
            <person name="Du C.H."/>
            <person name="Zhou Y.H."/>
            <person name="Cheng J.X."/>
            <person name="Dai P.F."/>
            <person name="Guo W.B."/>
            <person name="Han X.H."/>
            <person name="Huang E.J."/>
            <person name="Li L.F."/>
            <person name="Wei W."/>
            <person name="Gao Y.C."/>
            <person name="Liu J.Z."/>
            <person name="Shao H.Z."/>
            <person name="Wang X."/>
            <person name="Wang C.C."/>
            <person name="Yang T.C."/>
            <person name="Huo Q.B."/>
            <person name="Li W."/>
            <person name="Chen H.Y."/>
            <person name="Chen S.E."/>
            <person name="Zhou L.G."/>
            <person name="Ni X.B."/>
            <person name="Tian J.H."/>
            <person name="Sheng Y."/>
            <person name="Liu T."/>
            <person name="Pan Y.S."/>
            <person name="Xia L.Y."/>
            <person name="Li J."/>
            <person name="Zhao F."/>
            <person name="Cao W.C."/>
        </authorList>
    </citation>
    <scope>NUCLEOTIDE SEQUENCE</scope>
    <source>
        <strain evidence="3">Rmic-2018</strain>
    </source>
</reference>
<feature type="compositionally biased region" description="Basic and acidic residues" evidence="1">
    <location>
        <begin position="350"/>
        <end position="373"/>
    </location>
</feature>
<evidence type="ECO:0000256" key="2">
    <source>
        <dbReference type="SAM" id="SignalP"/>
    </source>
</evidence>
<comment type="caution">
    <text evidence="3">The sequence shown here is derived from an EMBL/GenBank/DDBJ whole genome shotgun (WGS) entry which is preliminary data.</text>
</comment>
<organism evidence="3 4">
    <name type="scientific">Rhipicephalus microplus</name>
    <name type="common">Cattle tick</name>
    <name type="synonym">Boophilus microplus</name>
    <dbReference type="NCBI Taxonomy" id="6941"/>
    <lineage>
        <taxon>Eukaryota</taxon>
        <taxon>Metazoa</taxon>
        <taxon>Ecdysozoa</taxon>
        <taxon>Arthropoda</taxon>
        <taxon>Chelicerata</taxon>
        <taxon>Arachnida</taxon>
        <taxon>Acari</taxon>
        <taxon>Parasitiformes</taxon>
        <taxon>Ixodida</taxon>
        <taxon>Ixodoidea</taxon>
        <taxon>Ixodidae</taxon>
        <taxon>Rhipicephalinae</taxon>
        <taxon>Rhipicephalus</taxon>
        <taxon>Boophilus</taxon>
    </lineage>
</organism>
<keyword evidence="4" id="KW-1185">Reference proteome</keyword>
<feature type="compositionally biased region" description="Basic and acidic residues" evidence="1">
    <location>
        <begin position="611"/>
        <end position="623"/>
    </location>
</feature>
<feature type="chain" id="PRO_5039903623" evidence="2">
    <location>
        <begin position="31"/>
        <end position="721"/>
    </location>
</feature>
<keyword evidence="2" id="KW-0732">Signal</keyword>
<feature type="compositionally biased region" description="Polar residues" evidence="1">
    <location>
        <begin position="314"/>
        <end position="324"/>
    </location>
</feature>
<feature type="region of interest" description="Disordered" evidence="1">
    <location>
        <begin position="488"/>
        <end position="721"/>
    </location>
</feature>
<protein>
    <submittedName>
        <fullName evidence="3">Uncharacterized protein</fullName>
    </submittedName>
</protein>
<feature type="compositionally biased region" description="Polar residues" evidence="1">
    <location>
        <begin position="225"/>
        <end position="234"/>
    </location>
</feature>
<feature type="region of interest" description="Disordered" evidence="1">
    <location>
        <begin position="222"/>
        <end position="411"/>
    </location>
</feature>
<name>A0A9J6EFW0_RHIMP</name>
<feature type="compositionally biased region" description="Polar residues" evidence="1">
    <location>
        <begin position="551"/>
        <end position="573"/>
    </location>
</feature>
<feature type="compositionally biased region" description="Polar residues" evidence="1">
    <location>
        <begin position="261"/>
        <end position="280"/>
    </location>
</feature>
<dbReference type="EMBL" id="JABSTU010000004">
    <property type="protein sequence ID" value="KAH8032896.1"/>
    <property type="molecule type" value="Genomic_DNA"/>
</dbReference>
<feature type="compositionally biased region" description="Basic and acidic residues" evidence="1">
    <location>
        <begin position="685"/>
        <end position="697"/>
    </location>
</feature>
<reference evidence="3" key="2">
    <citation type="submission" date="2021-09" db="EMBL/GenBank/DDBJ databases">
        <authorList>
            <person name="Jia N."/>
            <person name="Wang J."/>
            <person name="Shi W."/>
            <person name="Du L."/>
            <person name="Sun Y."/>
            <person name="Zhan W."/>
            <person name="Jiang J."/>
            <person name="Wang Q."/>
            <person name="Zhang B."/>
            <person name="Ji P."/>
            <person name="Sakyi L.B."/>
            <person name="Cui X."/>
            <person name="Yuan T."/>
            <person name="Jiang B."/>
            <person name="Yang W."/>
            <person name="Lam T.T.-Y."/>
            <person name="Chang Q."/>
            <person name="Ding S."/>
            <person name="Wang X."/>
            <person name="Zhu J."/>
            <person name="Ruan X."/>
            <person name="Zhao L."/>
            <person name="Wei J."/>
            <person name="Que T."/>
            <person name="Du C."/>
            <person name="Cheng J."/>
            <person name="Dai P."/>
            <person name="Han X."/>
            <person name="Huang E."/>
            <person name="Gao Y."/>
            <person name="Liu J."/>
            <person name="Shao H."/>
            <person name="Ye R."/>
            <person name="Li L."/>
            <person name="Wei W."/>
            <person name="Wang X."/>
            <person name="Wang C."/>
            <person name="Huo Q."/>
            <person name="Li W."/>
            <person name="Guo W."/>
            <person name="Chen H."/>
            <person name="Chen S."/>
            <person name="Zhou L."/>
            <person name="Zhou L."/>
            <person name="Ni X."/>
            <person name="Tian J."/>
            <person name="Zhou Y."/>
            <person name="Sheng Y."/>
            <person name="Liu T."/>
            <person name="Pan Y."/>
            <person name="Xia L."/>
            <person name="Li J."/>
            <person name="Zhao F."/>
            <person name="Cao W."/>
        </authorList>
    </citation>
    <scope>NUCLEOTIDE SEQUENCE</scope>
    <source>
        <strain evidence="3">Rmic-2018</strain>
        <tissue evidence="3">Larvae</tissue>
    </source>
</reference>
<evidence type="ECO:0000313" key="4">
    <source>
        <dbReference type="Proteomes" id="UP000821866"/>
    </source>
</evidence>
<dbReference type="AlphaFoldDB" id="A0A9J6EFW0"/>
<feature type="compositionally biased region" description="Low complexity" evidence="1">
    <location>
        <begin position="336"/>
        <end position="349"/>
    </location>
</feature>
<feature type="compositionally biased region" description="Polar residues" evidence="1">
    <location>
        <begin position="501"/>
        <end position="537"/>
    </location>
</feature>
<feature type="region of interest" description="Disordered" evidence="1">
    <location>
        <begin position="62"/>
        <end position="126"/>
    </location>
</feature>
<sequence length="721" mass="79779">MHLHSSEISLFFLTLQALAFILLGWTSASGRAPRPAALYPASTTTTAVQSPALAPRPLWGASARTRAARSPAEPPAGLSDDWSTRLSAAVRRTLSSREKSSTTLKSQAEAPQKRKAASSAATPTTMLLMGTQPSVPLGLTEASPERATSTRIVVRRKLLLPDDRSPIERIIAPSLEPRASSVVYESSSQEHRRKEVPRGSGVAASSPNVLVYASAFSEKLVAPDNKQTNQQLPSRTGKEGFKSPRRTIRIPYSAPQRMAVTRTNGQRQLDSRHSVSPTAKQKQRSAAPGTGNFVVRLPDSLHLPNTLVPPLSPPRSTRGNSGLSYQPKPASFNELSRSVPASARSSPVSYRRDYRPSMPVDRDGRVDKRDPAKDQSSYFKEFPYADDSSSYEENERNEPHEHGKEAANAPYRRPLYRFPKPIDFGLSKMNQKGCKTTVKELKHVPKDSLGVAGSDLHSLFRQKRGVPSEPKMTSIVMTKECFFPEDPANNAGNVADIASPKKNSSPAFYRSPSSQRAYLSSYDPQPRSTHNTPTYNSYYPRPQNDGGWRSFASSPLFRTSKFPSSTRAPPSTSFDDKAFGEPAPYASGRYDLDDLGQRGFRGSSTRISGDNAKDNEGDIRDESSPYVWRNGRRELDENGDNEEDYYGPRYRYGGRNEDSALASGPKSLTRGPPPPKTSNRSFAFYRRDENPEKDHFVESYSTARRKTFSSDYDSDRDGFFE</sequence>